<organism evidence="2 3">
    <name type="scientific">Cytobacillus praedii</name>
    <dbReference type="NCBI Taxonomy" id="1742358"/>
    <lineage>
        <taxon>Bacteria</taxon>
        <taxon>Bacillati</taxon>
        <taxon>Bacillota</taxon>
        <taxon>Bacilli</taxon>
        <taxon>Bacillales</taxon>
        <taxon>Bacillaceae</taxon>
        <taxon>Cytobacillus</taxon>
    </lineage>
</organism>
<proteinExistence type="predicted"/>
<sequence>MNLSNTELKKLSQKVTHVLMNGMKWQIDEDIRLIGSGVINAVFLIRERERGLLAVRTPWRSEERMMDKNSSGIISLQKEAAIAKHCAKHQIPVPKIHQLYIGNDINFLVSDFISGDNQKISSYSIGKLISKIHKVPLNDLFIIDQKERTLSRIISERIAERAISLGKLINTDIIVPDSGILETILDTSNIKNRLLHLDVRRPNIIGENGIVQSIIDWDNAFIGNPIMELMRILETQELNAEAFLEGYNETELLKNTEDVIQLIYRLDTALMLSILFISFLNDKDKGEYYLKRVQLLISEINKCL</sequence>
<evidence type="ECO:0000313" key="3">
    <source>
        <dbReference type="Proteomes" id="UP000293846"/>
    </source>
</evidence>
<dbReference type="AlphaFoldDB" id="A0A4R1ATJ1"/>
<dbReference type="SUPFAM" id="SSF56112">
    <property type="entry name" value="Protein kinase-like (PK-like)"/>
    <property type="match status" value="1"/>
</dbReference>
<dbReference type="Pfam" id="PF01636">
    <property type="entry name" value="APH"/>
    <property type="match status" value="1"/>
</dbReference>
<dbReference type="Gene3D" id="3.90.1200.10">
    <property type="match status" value="1"/>
</dbReference>
<dbReference type="EMBL" id="SJTH01000070">
    <property type="protein sequence ID" value="TCJ01271.1"/>
    <property type="molecule type" value="Genomic_DNA"/>
</dbReference>
<dbReference type="Proteomes" id="UP000293846">
    <property type="component" value="Unassembled WGS sequence"/>
</dbReference>
<dbReference type="OrthoDB" id="334783at2"/>
<comment type="caution">
    <text evidence="2">The sequence shown here is derived from an EMBL/GenBank/DDBJ whole genome shotgun (WGS) entry which is preliminary data.</text>
</comment>
<evidence type="ECO:0000259" key="1">
    <source>
        <dbReference type="Pfam" id="PF01636"/>
    </source>
</evidence>
<evidence type="ECO:0000313" key="2">
    <source>
        <dbReference type="EMBL" id="TCJ01271.1"/>
    </source>
</evidence>
<keyword evidence="3" id="KW-1185">Reference proteome</keyword>
<gene>
    <name evidence="2" type="ORF">E0Y62_24815</name>
</gene>
<dbReference type="RefSeq" id="WP_131239119.1">
    <property type="nucleotide sequence ID" value="NZ_SJTH01000070.1"/>
</dbReference>
<protein>
    <submittedName>
        <fullName evidence="2">Aminoglycoside phosphotransferase family protein</fullName>
    </submittedName>
</protein>
<reference evidence="2 3" key="1">
    <citation type="submission" date="2019-03" db="EMBL/GenBank/DDBJ databases">
        <authorList>
            <person name="Jensen L."/>
            <person name="Storgaard J."/>
            <person name="Sulaj E."/>
            <person name="Schramm A."/>
            <person name="Marshall I.P.G."/>
        </authorList>
    </citation>
    <scope>NUCLEOTIDE SEQUENCE [LARGE SCALE GENOMIC DNA]</scope>
    <source>
        <strain evidence="2 3">2017H2G3</strain>
    </source>
</reference>
<dbReference type="GO" id="GO:0016740">
    <property type="term" value="F:transferase activity"/>
    <property type="evidence" value="ECO:0007669"/>
    <property type="project" value="UniProtKB-KW"/>
</dbReference>
<accession>A0A4R1ATJ1</accession>
<dbReference type="InterPro" id="IPR002575">
    <property type="entry name" value="Aminoglycoside_PTrfase"/>
</dbReference>
<keyword evidence="2" id="KW-0808">Transferase</keyword>
<dbReference type="STRING" id="1742358.GCA_001439605_02368"/>
<name>A0A4R1ATJ1_9BACI</name>
<feature type="domain" description="Aminoglycoside phosphotransferase" evidence="1">
    <location>
        <begin position="30"/>
        <end position="249"/>
    </location>
</feature>
<dbReference type="InterPro" id="IPR011009">
    <property type="entry name" value="Kinase-like_dom_sf"/>
</dbReference>